<sequence>MKFRRETPFELATGSISNKPNEPDFYLTAVVAAAPPIPDDWAVLIGDILTNARAALDHAVYTHVRPRKPKMRDQDISYPIHNRKDQFVSKAGWFAPAVSDLIESTQPYNSSTSDEHFLAALRDLVNIDKRRNLVIAYYAINDNEASPRRIL</sequence>
<dbReference type="EMBL" id="CP092423">
    <property type="protein sequence ID" value="ULP40265.1"/>
    <property type="molecule type" value="Genomic_DNA"/>
</dbReference>
<accession>A0ABY3UKX9</accession>
<proteinExistence type="predicted"/>
<dbReference type="RefSeq" id="WP_239719848.1">
    <property type="nucleotide sequence ID" value="NZ_CP092423.2"/>
</dbReference>
<reference evidence="1" key="1">
    <citation type="submission" date="2022-08" db="EMBL/GenBank/DDBJ databases">
        <title>Complete genome sequence of 14 non-tuberculosis mycobacteria type-strains.</title>
        <authorList>
            <person name="Igarashi Y."/>
            <person name="Osugi A."/>
            <person name="Mitarai S."/>
        </authorList>
    </citation>
    <scope>NUCLEOTIDE SEQUENCE</scope>
    <source>
        <strain evidence="1">ATCC 51985</strain>
    </source>
</reference>
<protein>
    <submittedName>
        <fullName evidence="1">Uncharacterized protein</fullName>
    </submittedName>
</protein>
<evidence type="ECO:0000313" key="1">
    <source>
        <dbReference type="EMBL" id="ULP40265.1"/>
    </source>
</evidence>
<dbReference type="Proteomes" id="UP001055171">
    <property type="component" value="Chromosome"/>
</dbReference>
<gene>
    <name evidence="1" type="ORF">MJO58_14630</name>
</gene>
<organism evidence="1 2">
    <name type="scientific">Mycobacterium lentiflavum</name>
    <dbReference type="NCBI Taxonomy" id="141349"/>
    <lineage>
        <taxon>Bacteria</taxon>
        <taxon>Bacillati</taxon>
        <taxon>Actinomycetota</taxon>
        <taxon>Actinomycetes</taxon>
        <taxon>Mycobacteriales</taxon>
        <taxon>Mycobacteriaceae</taxon>
        <taxon>Mycobacterium</taxon>
        <taxon>Mycobacterium simiae complex</taxon>
    </lineage>
</organism>
<keyword evidence="2" id="KW-1185">Reference proteome</keyword>
<evidence type="ECO:0000313" key="2">
    <source>
        <dbReference type="Proteomes" id="UP001055171"/>
    </source>
</evidence>
<name>A0ABY3UKX9_MYCLN</name>